<dbReference type="Proteomes" id="UP001138709">
    <property type="component" value="Unassembled WGS sequence"/>
</dbReference>
<dbReference type="SUPFAM" id="SSF56801">
    <property type="entry name" value="Acetyl-CoA synthetase-like"/>
    <property type="match status" value="1"/>
</dbReference>
<dbReference type="InterPro" id="IPR020845">
    <property type="entry name" value="AMP-binding_CS"/>
</dbReference>
<dbReference type="GO" id="GO:0016878">
    <property type="term" value="F:acid-thiol ligase activity"/>
    <property type="evidence" value="ECO:0007669"/>
    <property type="project" value="UniProtKB-ARBA"/>
</dbReference>
<name>A0A9X9X855_9PROT</name>
<organism evidence="3 4">
    <name type="scientific">Neoroseomonas eburnea</name>
    <dbReference type="NCBI Taxonomy" id="1346889"/>
    <lineage>
        <taxon>Bacteria</taxon>
        <taxon>Pseudomonadati</taxon>
        <taxon>Pseudomonadota</taxon>
        <taxon>Alphaproteobacteria</taxon>
        <taxon>Acetobacterales</taxon>
        <taxon>Acetobacteraceae</taxon>
        <taxon>Neoroseomonas</taxon>
    </lineage>
</organism>
<dbReference type="InterPro" id="IPR045851">
    <property type="entry name" value="AMP-bd_C_sf"/>
</dbReference>
<reference evidence="3" key="1">
    <citation type="submission" date="2020-01" db="EMBL/GenBank/DDBJ databases">
        <authorList>
            <person name="Rat A."/>
        </authorList>
    </citation>
    <scope>NUCLEOTIDE SEQUENCE</scope>
    <source>
        <strain evidence="3">LMG 31228</strain>
    </source>
</reference>
<dbReference type="InterPro" id="IPR042099">
    <property type="entry name" value="ANL_N_sf"/>
</dbReference>
<proteinExistence type="predicted"/>
<dbReference type="InterPro" id="IPR000873">
    <property type="entry name" value="AMP-dep_synth/lig_dom"/>
</dbReference>
<comment type="caution">
    <text evidence="3">The sequence shown here is derived from an EMBL/GenBank/DDBJ whole genome shotgun (WGS) entry which is preliminary data.</text>
</comment>
<dbReference type="InterPro" id="IPR050237">
    <property type="entry name" value="ATP-dep_AMP-bd_enzyme"/>
</dbReference>
<dbReference type="InterPro" id="IPR025110">
    <property type="entry name" value="AMP-bd_C"/>
</dbReference>
<accession>A0A9X9X855</accession>
<gene>
    <name evidence="3" type="ORF">GXW74_05285</name>
</gene>
<reference evidence="3" key="2">
    <citation type="journal article" date="2021" name="Syst. Appl. Microbiol.">
        <title>Roseomonas hellenica sp. nov., isolated from roots of wild-growing Alkanna tinctoria.</title>
        <authorList>
            <person name="Rat A."/>
            <person name="Naranjo H.D."/>
            <person name="Lebbe L."/>
            <person name="Cnockaert M."/>
            <person name="Krigas N."/>
            <person name="Grigoriadou K."/>
            <person name="Maloupa E."/>
            <person name="Willems A."/>
        </authorList>
    </citation>
    <scope>NUCLEOTIDE SEQUENCE</scope>
    <source>
        <strain evidence="3">LMG 31228</strain>
    </source>
</reference>
<evidence type="ECO:0000259" key="1">
    <source>
        <dbReference type="Pfam" id="PF00501"/>
    </source>
</evidence>
<evidence type="ECO:0000313" key="4">
    <source>
        <dbReference type="Proteomes" id="UP001138709"/>
    </source>
</evidence>
<feature type="non-terminal residue" evidence="3">
    <location>
        <position position="537"/>
    </location>
</feature>
<protein>
    <submittedName>
        <fullName evidence="3">AMP-binding protein</fullName>
    </submittedName>
</protein>
<evidence type="ECO:0000259" key="2">
    <source>
        <dbReference type="Pfam" id="PF13193"/>
    </source>
</evidence>
<dbReference type="Gene3D" id="3.30.300.30">
    <property type="match status" value="1"/>
</dbReference>
<dbReference type="PANTHER" id="PTHR43767">
    <property type="entry name" value="LONG-CHAIN-FATTY-ACID--COA LIGASE"/>
    <property type="match status" value="1"/>
</dbReference>
<dbReference type="PANTHER" id="PTHR43767:SF1">
    <property type="entry name" value="NONRIBOSOMAL PEPTIDE SYNTHASE PES1 (EUROFUNG)-RELATED"/>
    <property type="match status" value="1"/>
</dbReference>
<dbReference type="EMBL" id="JAAEDL010000004">
    <property type="protein sequence ID" value="MBR0679891.1"/>
    <property type="molecule type" value="Genomic_DNA"/>
</dbReference>
<feature type="domain" description="AMP-binding enzyme C-terminal" evidence="2">
    <location>
        <begin position="462"/>
        <end position="537"/>
    </location>
</feature>
<dbReference type="PROSITE" id="PS00455">
    <property type="entry name" value="AMP_BINDING"/>
    <property type="match status" value="1"/>
</dbReference>
<sequence>MSGRSPFWPAGVPPRVGPLPRSMGEALRQATSRRPEHVALAYYGTEITYAELLSRVERLAAFLQHRAGVARGDRVLVAMQNSPQYIIAFQAVVRAGAVVVPVNPMNTTPELAYLCEDSGAEVALVGAELLERFVSLMPAPLRLVVVAAYADEVAVPSPFRLPAVMADSVLPARLPPCAIAWAEALAEPRPPRPDDAAPEDLCMLPYTSGTTGAPKACMHTHAGTLFNVFAQHRWYGYDDDTVITGFMPMFHVAGMQVSMNGGLYAGATVVVMTRWDRDLVAPLFLRHGVTIWSAAPTMVVDVLSAPDFDEQAFARLRVLTGGGAPMPAAVAERLERRWGLRFIEGYGLSEAVCATHLNPLNRPKPQCLGIPIQETIAHVIDPDTLDDVPSGEVGEIIIAGPQIMKGYWNRREETAAVFLDRDGRRFLRTGDLGRVDQEGYFFATDRLKRMINVSGFKVWPAECEAAFYRHPAVQECCVIGIRDPCRGEAVKAYIVLRRGAKIDAAGLSSWARGEMAAYKVPREFAFVDSLPRTASNK</sequence>
<dbReference type="Gene3D" id="3.40.50.12780">
    <property type="entry name" value="N-terminal domain of ligase-like"/>
    <property type="match status" value="1"/>
</dbReference>
<feature type="domain" description="AMP-dependent synthetase/ligase" evidence="1">
    <location>
        <begin position="28"/>
        <end position="408"/>
    </location>
</feature>
<dbReference type="RefSeq" id="WP_211845330.1">
    <property type="nucleotide sequence ID" value="NZ_JAAEDL010000004.1"/>
</dbReference>
<dbReference type="AlphaFoldDB" id="A0A9X9X855"/>
<keyword evidence="4" id="KW-1185">Reference proteome</keyword>
<dbReference type="NCBIfam" id="NF006181">
    <property type="entry name" value="PRK08314.1"/>
    <property type="match status" value="1"/>
</dbReference>
<evidence type="ECO:0000313" key="3">
    <source>
        <dbReference type="EMBL" id="MBR0679891.1"/>
    </source>
</evidence>
<dbReference type="Pfam" id="PF00501">
    <property type="entry name" value="AMP-binding"/>
    <property type="match status" value="1"/>
</dbReference>
<dbReference type="Pfam" id="PF13193">
    <property type="entry name" value="AMP-binding_C"/>
    <property type="match status" value="1"/>
</dbReference>